<feature type="transmembrane region" description="Helical" evidence="6">
    <location>
        <begin position="336"/>
        <end position="360"/>
    </location>
</feature>
<feature type="domain" description="Major facilitator superfamily (MFS) profile" evidence="7">
    <location>
        <begin position="52"/>
        <end position="426"/>
    </location>
</feature>
<dbReference type="SUPFAM" id="SSF103473">
    <property type="entry name" value="MFS general substrate transporter"/>
    <property type="match status" value="1"/>
</dbReference>
<keyword evidence="5 6" id="KW-0472">Membrane</keyword>
<keyword evidence="2" id="KW-1003">Cell membrane</keyword>
<feature type="transmembrane region" description="Helical" evidence="6">
    <location>
        <begin position="49"/>
        <end position="72"/>
    </location>
</feature>
<dbReference type="Proteomes" id="UP000309992">
    <property type="component" value="Unassembled WGS sequence"/>
</dbReference>
<dbReference type="InterPro" id="IPR011701">
    <property type="entry name" value="MFS"/>
</dbReference>
<dbReference type="PANTHER" id="PTHR43124:SF10">
    <property type="entry name" value="PURINE EFFLUX PUMP PBUE"/>
    <property type="match status" value="1"/>
</dbReference>
<evidence type="ECO:0000256" key="1">
    <source>
        <dbReference type="ARBA" id="ARBA00004651"/>
    </source>
</evidence>
<evidence type="ECO:0000256" key="6">
    <source>
        <dbReference type="SAM" id="Phobius"/>
    </source>
</evidence>
<feature type="transmembrane region" description="Helical" evidence="6">
    <location>
        <begin position="92"/>
        <end position="112"/>
    </location>
</feature>
<feature type="transmembrane region" description="Helical" evidence="6">
    <location>
        <begin position="178"/>
        <end position="201"/>
    </location>
</feature>
<evidence type="ECO:0000256" key="3">
    <source>
        <dbReference type="ARBA" id="ARBA00022692"/>
    </source>
</evidence>
<comment type="subcellular location">
    <subcellularLocation>
        <location evidence="1">Cell membrane</location>
        <topology evidence="1">Multi-pass membrane protein</topology>
    </subcellularLocation>
</comment>
<evidence type="ECO:0000256" key="4">
    <source>
        <dbReference type="ARBA" id="ARBA00022989"/>
    </source>
</evidence>
<feature type="transmembrane region" description="Helical" evidence="6">
    <location>
        <begin position="207"/>
        <end position="225"/>
    </location>
</feature>
<keyword evidence="4 6" id="KW-1133">Transmembrane helix</keyword>
<proteinExistence type="predicted"/>
<comment type="caution">
    <text evidence="8">The sequence shown here is derived from an EMBL/GenBank/DDBJ whole genome shotgun (WGS) entry which is preliminary data.</text>
</comment>
<evidence type="ECO:0000259" key="7">
    <source>
        <dbReference type="PROSITE" id="PS50850"/>
    </source>
</evidence>
<feature type="transmembrane region" description="Helical" evidence="6">
    <location>
        <begin position="312"/>
        <end position="330"/>
    </location>
</feature>
<dbReference type="InterPro" id="IPR050189">
    <property type="entry name" value="MFS_Efflux_Transporters"/>
</dbReference>
<protein>
    <submittedName>
        <fullName evidence="8">MFS transporter</fullName>
    </submittedName>
</protein>
<accession>A0ABY2SA73</accession>
<feature type="transmembrane region" description="Helical" evidence="6">
    <location>
        <begin position="280"/>
        <end position="300"/>
    </location>
</feature>
<dbReference type="PROSITE" id="PS50850">
    <property type="entry name" value="MFS"/>
    <property type="match status" value="1"/>
</dbReference>
<evidence type="ECO:0000313" key="8">
    <source>
        <dbReference type="EMBL" id="TKG72784.1"/>
    </source>
</evidence>
<keyword evidence="9" id="KW-1185">Reference proteome</keyword>
<dbReference type="Pfam" id="PF07690">
    <property type="entry name" value="MFS_1"/>
    <property type="match status" value="1"/>
</dbReference>
<feature type="transmembrane region" description="Helical" evidence="6">
    <location>
        <begin position="246"/>
        <end position="268"/>
    </location>
</feature>
<dbReference type="PANTHER" id="PTHR43124">
    <property type="entry name" value="PURINE EFFLUX PUMP PBUE"/>
    <property type="match status" value="1"/>
</dbReference>
<organism evidence="8 9">
    <name type="scientific">Prauserella endophytica</name>
    <dbReference type="NCBI Taxonomy" id="1592324"/>
    <lineage>
        <taxon>Bacteria</taxon>
        <taxon>Bacillati</taxon>
        <taxon>Actinomycetota</taxon>
        <taxon>Actinomycetes</taxon>
        <taxon>Pseudonocardiales</taxon>
        <taxon>Pseudonocardiaceae</taxon>
        <taxon>Prauserella</taxon>
        <taxon>Prauserella coralliicola group</taxon>
    </lineage>
</organism>
<evidence type="ECO:0000313" key="9">
    <source>
        <dbReference type="Proteomes" id="UP000309992"/>
    </source>
</evidence>
<gene>
    <name evidence="8" type="ORF">FCN18_06030</name>
</gene>
<feature type="transmembrane region" description="Helical" evidence="6">
    <location>
        <begin position="381"/>
        <end position="398"/>
    </location>
</feature>
<keyword evidence="3 6" id="KW-0812">Transmembrane</keyword>
<dbReference type="EMBL" id="SWMS01000002">
    <property type="protein sequence ID" value="TKG72784.1"/>
    <property type="molecule type" value="Genomic_DNA"/>
</dbReference>
<dbReference type="InterPro" id="IPR020846">
    <property type="entry name" value="MFS_dom"/>
</dbReference>
<name>A0ABY2SA73_9PSEU</name>
<feature type="transmembrane region" description="Helical" evidence="6">
    <location>
        <begin position="124"/>
        <end position="144"/>
    </location>
</feature>
<sequence length="437" mass="43826">MTGRQGVAFHARSTSLPPCRWTVGSTTTDTTESETIMNERGTTTRSARAAIAAASATLFACLLAAQSGLLALTPVLASVAADFDVSPATAGQLRAVSGLAAVVAAAGLVVAARHRDLRRLLTTGLSAITVGAVASAGAPSFWVLAGAQAVLGGGIALVLAAGLAAAASWVPPERRATALSWALVGQPSAWIVGMPVVGALGTHSWRLVWVLPFAASVVALVAVALRRRSAPEPGHLSARTLLRRPGTARWAVGEFLAYAGWAGVLVYSGSLLTEAHGASVSAAGTALGIGAVGFVLGIFTGRRWVTGSARRLLLVTGPVLAVATLLLGAFRPSFLFSVGLFALIAFFAGARMIAGSALGLDLDGVGPLQAMSLRAAAMQSGYLGGSVLGGIGLSVAGWPGLGAVLATSLLLTVPAAVVTFPAARGRCAPAFAEGSAR</sequence>
<dbReference type="Gene3D" id="1.20.1250.20">
    <property type="entry name" value="MFS general substrate transporter like domains"/>
    <property type="match status" value="1"/>
</dbReference>
<feature type="transmembrane region" description="Helical" evidence="6">
    <location>
        <begin position="150"/>
        <end position="171"/>
    </location>
</feature>
<dbReference type="InterPro" id="IPR036259">
    <property type="entry name" value="MFS_trans_sf"/>
</dbReference>
<evidence type="ECO:0000256" key="2">
    <source>
        <dbReference type="ARBA" id="ARBA00022475"/>
    </source>
</evidence>
<reference evidence="8 9" key="1">
    <citation type="journal article" date="2015" name="Antonie Van Leeuwenhoek">
        <title>Prauserella endophytica sp. nov., an endophytic actinobacterium isolated from Tamarix taklamakanensis.</title>
        <authorList>
            <person name="Liu J.M."/>
            <person name="Habden X."/>
            <person name="Guo L."/>
            <person name="Tuo L."/>
            <person name="Jiang Z.K."/>
            <person name="Liu S.W."/>
            <person name="Liu X.F."/>
            <person name="Chen L."/>
            <person name="Li R.F."/>
            <person name="Zhang Y.Q."/>
            <person name="Sun C.H."/>
        </authorList>
    </citation>
    <scope>NUCLEOTIDE SEQUENCE [LARGE SCALE GENOMIC DNA]</scope>
    <source>
        <strain evidence="8 9">CGMCC 4.7182</strain>
    </source>
</reference>
<evidence type="ECO:0000256" key="5">
    <source>
        <dbReference type="ARBA" id="ARBA00023136"/>
    </source>
</evidence>